<feature type="compositionally biased region" description="Pro residues" evidence="2">
    <location>
        <begin position="1148"/>
        <end position="1163"/>
    </location>
</feature>
<feature type="compositionally biased region" description="Polar residues" evidence="2">
    <location>
        <begin position="1299"/>
        <end position="1308"/>
    </location>
</feature>
<feature type="region of interest" description="Disordered" evidence="2">
    <location>
        <begin position="786"/>
        <end position="1093"/>
    </location>
</feature>
<organism evidence="3 4">
    <name type="scientific">Madurella mycetomatis</name>
    <dbReference type="NCBI Taxonomy" id="100816"/>
    <lineage>
        <taxon>Eukaryota</taxon>
        <taxon>Fungi</taxon>
        <taxon>Dikarya</taxon>
        <taxon>Ascomycota</taxon>
        <taxon>Pezizomycotina</taxon>
        <taxon>Sordariomycetes</taxon>
        <taxon>Sordariomycetidae</taxon>
        <taxon>Sordariales</taxon>
        <taxon>Sordariales incertae sedis</taxon>
        <taxon>Madurella</taxon>
    </lineage>
</organism>
<gene>
    <name evidence="3" type="ORF">MMYC01_205456</name>
</gene>
<keyword evidence="4" id="KW-1185">Reference proteome</keyword>
<dbReference type="AlphaFoldDB" id="A0A175W0M1"/>
<feature type="compositionally biased region" description="Basic residues" evidence="2">
    <location>
        <begin position="1"/>
        <end position="16"/>
    </location>
</feature>
<feature type="region of interest" description="Disordered" evidence="2">
    <location>
        <begin position="154"/>
        <end position="452"/>
    </location>
</feature>
<feature type="compositionally biased region" description="Polar residues" evidence="2">
    <location>
        <begin position="438"/>
        <end position="449"/>
    </location>
</feature>
<dbReference type="Proteomes" id="UP000078237">
    <property type="component" value="Unassembled WGS sequence"/>
</dbReference>
<dbReference type="OrthoDB" id="4115400at2759"/>
<feature type="region of interest" description="Disordered" evidence="2">
    <location>
        <begin position="1"/>
        <end position="139"/>
    </location>
</feature>
<feature type="compositionally biased region" description="Pro residues" evidence="2">
    <location>
        <begin position="1316"/>
        <end position="1326"/>
    </location>
</feature>
<feature type="compositionally biased region" description="Polar residues" evidence="2">
    <location>
        <begin position="222"/>
        <end position="233"/>
    </location>
</feature>
<sequence length="1349" mass="146537">MERGRGGRGRGAKKRATLPPQYIFADLAPPTTPDSSTPPQRMPNTTPLRGGKARLANPTPHRSSSPAAEQALRQGLTPRAGRSATFHSSFSFESPSASGAIMAASAPSARKRSRTFEMPFDGAADEEAHSKGGHSLRKRARIDYTQEMIDDDLGLSAARSDLISKSTTTPSARGRKRKSAQDDSGDESEDVGPNPKRHRADKSPARAASARRRNTSRKPATDLSSYVDQPSDNDVQDTILVNVSMDQAPSDGESDHSSFAESESRPTSSDESDTARAQVQPPTPQVQPAQSIKDAVSLAPEDDEAIDKDLIPEQPDDKPRIPPAQISLTPDPSQLDHPSDKESRRMVVVSKVAVAPESTSTRGFEEKLVDESPDGQSPLDHQRTAELKRERVPEVEFENVEPSAPVVEEPKALDESPAPLASEAEEVSSPKPIIPQQVPYQSPSTTKQSGPARLKSLESIYRTETPFATHSKLTPYEEEDIILPGPYTEWVYPVDSSKEKSEPTLIPTPTSTPCPLERAAVGFEWDARRPLKTKEFFTLYRQETKRREEKGEPPISMIEFNNECVRRYKSAKNQAAALDTSASLDKATGFNASAVRRAAPVTAASVEEAQGSQPAESRPPTAAPSPVPADEDVIQEDGGEEEQEQEETVDDNIKSYNPAEPVEVTRNPSKQYSFPKLRDPSELIDALEGFQDMENEVLYHKVAAAVEALDCYQQEYNELKKILDDEENAKRRQANDKTIVNWENRQKADEPPHWRRHFDDLVKGPTPFEHQREEDRIMAQAYGFKHNNHPTQVGRQNPEEQRWEMPETRLRERKRTEKGAELAEENVIEGKRVRKPRYVSDQSKDPSRSGTPTGSTIFGTARRPIHKRRPAVSAANEDEAEGSEQAQLTESFAGTPRKGRATRARTLILYDQDQAIHPAEVDSNQTEDEEVEEKPKGHRRRGRGAASASAAEPPTSVPARYGTETTKPNRLRGSRNHQAYPAAEIASSSFYSNVSTTATQPDSRPSTASSEATTHTAETVESAYSLRDKRRRNFVLENDPELEPRTQRRGRGAAAQKQTNTEPKKRAQRKKEAAGHPPPLPAAASTSTIAPSGPALQSVGAPVYHKFMPGPVFIDMANASHPVPALAQAQAPAQTSGPFLHTFNAAPAFPPGVPPPPPPPPAVKKPITKIKLTNNGSSSQASSRAATPANGTSTPKSGAKGPRGNKSNSSVDAKSAASTSGNGDYDKPYAEMSKSEKMSWSMRRRWASGEMQGAVEKRRTTLANKKAEKAANSTASGAVDPNIPGQTTEPGSAAPLGPTTPTAMSGQSGPLALPQGPRPLQAPPQPQGILQQPPISYTISPGGPPGPVA</sequence>
<feature type="region of interest" description="Disordered" evidence="2">
    <location>
        <begin position="1127"/>
        <end position="1349"/>
    </location>
</feature>
<name>A0A175W0M1_9PEZI</name>
<feature type="compositionally biased region" description="Basic and acidic residues" evidence="2">
    <location>
        <begin position="797"/>
        <end position="821"/>
    </location>
</feature>
<feature type="compositionally biased region" description="Low complexity" evidence="2">
    <location>
        <begin position="1082"/>
        <end position="1093"/>
    </location>
</feature>
<reference evidence="3 4" key="1">
    <citation type="journal article" date="2016" name="Genome Announc.">
        <title>Genome Sequence of Madurella mycetomatis mm55, Isolated from a Human Mycetoma Case in Sudan.</title>
        <authorList>
            <person name="Smit S."/>
            <person name="Derks M.F."/>
            <person name="Bervoets S."/>
            <person name="Fahal A."/>
            <person name="van Leeuwen W."/>
            <person name="van Belkum A."/>
            <person name="van de Sande W.W."/>
        </authorList>
    </citation>
    <scope>NUCLEOTIDE SEQUENCE [LARGE SCALE GENOMIC DNA]</scope>
    <source>
        <strain evidence="4">mm55</strain>
    </source>
</reference>
<accession>A0A175W0M1</accession>
<feature type="compositionally biased region" description="Basic and acidic residues" evidence="2">
    <location>
        <begin position="1255"/>
        <end position="1269"/>
    </location>
</feature>
<feature type="compositionally biased region" description="Polar residues" evidence="2">
    <location>
        <begin position="986"/>
        <end position="1005"/>
    </location>
</feature>
<feature type="compositionally biased region" description="Low complexity" evidence="2">
    <location>
        <begin position="86"/>
        <end position="108"/>
    </location>
</feature>
<feature type="region of interest" description="Disordered" evidence="2">
    <location>
        <begin position="599"/>
        <end position="677"/>
    </location>
</feature>
<feature type="compositionally biased region" description="Basic and acidic residues" evidence="2">
    <location>
        <begin position="1224"/>
        <end position="1237"/>
    </location>
</feature>
<feature type="compositionally biased region" description="Polar residues" evidence="2">
    <location>
        <begin position="1171"/>
        <end position="1196"/>
    </location>
</feature>
<comment type="caution">
    <text evidence="3">The sequence shown here is derived from an EMBL/GenBank/DDBJ whole genome shotgun (WGS) entry which is preliminary data.</text>
</comment>
<evidence type="ECO:0000256" key="2">
    <source>
        <dbReference type="SAM" id="MobiDB-lite"/>
    </source>
</evidence>
<feature type="compositionally biased region" description="Polar residues" evidence="2">
    <location>
        <begin position="848"/>
        <end position="858"/>
    </location>
</feature>
<feature type="compositionally biased region" description="Basic and acidic residues" evidence="2">
    <location>
        <begin position="253"/>
        <end position="264"/>
    </location>
</feature>
<feature type="compositionally biased region" description="Low complexity" evidence="2">
    <location>
        <begin position="415"/>
        <end position="430"/>
    </location>
</feature>
<feature type="compositionally biased region" description="Basic and acidic residues" evidence="2">
    <location>
        <begin position="380"/>
        <end position="394"/>
    </location>
</feature>
<dbReference type="STRING" id="100816.A0A175W0M1"/>
<evidence type="ECO:0000313" key="4">
    <source>
        <dbReference type="Proteomes" id="UP000078237"/>
    </source>
</evidence>
<dbReference type="VEuPathDB" id="FungiDB:MMYC01_205456"/>
<feature type="compositionally biased region" description="Acidic residues" evidence="2">
    <location>
        <begin position="629"/>
        <end position="650"/>
    </location>
</feature>
<feature type="coiled-coil region" evidence="1">
    <location>
        <begin position="702"/>
        <end position="736"/>
    </location>
</feature>
<evidence type="ECO:0000256" key="1">
    <source>
        <dbReference type="SAM" id="Coils"/>
    </source>
</evidence>
<evidence type="ECO:0000313" key="3">
    <source>
        <dbReference type="EMBL" id="KXX76800.1"/>
    </source>
</evidence>
<feature type="compositionally biased region" description="Polar residues" evidence="2">
    <location>
        <begin position="1205"/>
        <end position="1222"/>
    </location>
</feature>
<feature type="compositionally biased region" description="Low complexity" evidence="2">
    <location>
        <begin position="1006"/>
        <end position="1023"/>
    </location>
</feature>
<keyword evidence="1" id="KW-0175">Coiled coil</keyword>
<protein>
    <submittedName>
        <fullName evidence="3">Uncharacterized protein</fullName>
    </submittedName>
</protein>
<proteinExistence type="predicted"/>
<dbReference type="EMBL" id="LCTW02000192">
    <property type="protein sequence ID" value="KXX76800.1"/>
    <property type="molecule type" value="Genomic_DNA"/>
</dbReference>
<feature type="compositionally biased region" description="Basic and acidic residues" evidence="2">
    <location>
        <begin position="1062"/>
        <end position="1074"/>
    </location>
</feature>
<feature type="compositionally biased region" description="Basic and acidic residues" evidence="2">
    <location>
        <begin position="307"/>
        <end position="320"/>
    </location>
</feature>